<dbReference type="Proteomes" id="UP000588017">
    <property type="component" value="Unassembled WGS sequence"/>
</dbReference>
<dbReference type="EMBL" id="JACHEH010000006">
    <property type="protein sequence ID" value="MBB6169261.1"/>
    <property type="molecule type" value="Genomic_DNA"/>
</dbReference>
<keyword evidence="2" id="KW-0238">DNA-binding</keyword>
<sequence>MVSTAAFAEIAALAGEPARAAMLQALMEGRALTAGELARAAGVTPQTASGHLARMAGAGLVAVEKQGRHRYHRLASPAVAQMVEGIMQIAATRPAPVRRLVVGPRDEALRRARTCYDHLAGRLGVALADALVAAGHAEIEPEAASLTASGVDLLASLGIDLPSPAAGRRARMLCRPCLDWSERRPHLGGAVGAALCSHCLAQGWIRRIEGSRAVAVTRRGEEALRRHFGIVLT</sequence>
<dbReference type="PANTHER" id="PTHR39168">
    <property type="entry name" value="TRANSCRIPTIONAL REGULATOR-RELATED"/>
    <property type="match status" value="1"/>
</dbReference>
<name>A0A841K9Y7_9HYPH</name>
<dbReference type="SMART" id="SM00418">
    <property type="entry name" value="HTH_ARSR"/>
    <property type="match status" value="1"/>
</dbReference>
<dbReference type="PANTHER" id="PTHR39168:SF1">
    <property type="entry name" value="TRANSCRIPTIONAL REGULATORY PROTEIN"/>
    <property type="match status" value="1"/>
</dbReference>
<dbReference type="InterPro" id="IPR052543">
    <property type="entry name" value="HTH_Metal-responsive_Reg"/>
</dbReference>
<dbReference type="InterPro" id="IPR001845">
    <property type="entry name" value="HTH_ArsR_DNA-bd_dom"/>
</dbReference>
<evidence type="ECO:0000313" key="2">
    <source>
        <dbReference type="EMBL" id="MBB6169261.1"/>
    </source>
</evidence>
<dbReference type="GO" id="GO:0097063">
    <property type="term" value="F:cadmium ion sensor activity"/>
    <property type="evidence" value="ECO:0007669"/>
    <property type="project" value="TreeGrafter"/>
</dbReference>
<dbReference type="Gene3D" id="1.10.10.10">
    <property type="entry name" value="Winged helix-like DNA-binding domain superfamily/Winged helix DNA-binding domain"/>
    <property type="match status" value="1"/>
</dbReference>
<dbReference type="SUPFAM" id="SSF46785">
    <property type="entry name" value="Winged helix' DNA-binding domain"/>
    <property type="match status" value="1"/>
</dbReference>
<dbReference type="InterPro" id="IPR036390">
    <property type="entry name" value="WH_DNA-bd_sf"/>
</dbReference>
<dbReference type="GO" id="GO:0046686">
    <property type="term" value="P:response to cadmium ion"/>
    <property type="evidence" value="ECO:0007669"/>
    <property type="project" value="TreeGrafter"/>
</dbReference>
<dbReference type="CDD" id="cd00090">
    <property type="entry name" value="HTH_ARSR"/>
    <property type="match status" value="1"/>
</dbReference>
<dbReference type="InterPro" id="IPR011991">
    <property type="entry name" value="ArsR-like_HTH"/>
</dbReference>
<dbReference type="AlphaFoldDB" id="A0A841K9Y7"/>
<dbReference type="PROSITE" id="PS50987">
    <property type="entry name" value="HTH_ARSR_2"/>
    <property type="match status" value="1"/>
</dbReference>
<comment type="caution">
    <text evidence="2">The sequence shown here is derived from an EMBL/GenBank/DDBJ whole genome shotgun (WGS) entry which is preliminary data.</text>
</comment>
<evidence type="ECO:0000259" key="1">
    <source>
        <dbReference type="PROSITE" id="PS50987"/>
    </source>
</evidence>
<dbReference type="InterPro" id="IPR036388">
    <property type="entry name" value="WH-like_DNA-bd_sf"/>
</dbReference>
<dbReference type="RefSeq" id="WP_183335572.1">
    <property type="nucleotide sequence ID" value="NZ_BMHX01000006.1"/>
</dbReference>
<dbReference type="GO" id="GO:0032791">
    <property type="term" value="F:lead ion binding"/>
    <property type="evidence" value="ECO:0007669"/>
    <property type="project" value="TreeGrafter"/>
</dbReference>
<feature type="domain" description="HTH arsR-type" evidence="1">
    <location>
        <begin position="1"/>
        <end position="94"/>
    </location>
</feature>
<protein>
    <submittedName>
        <fullName evidence="2">DNA-binding transcriptional ArsR family regulator</fullName>
    </submittedName>
</protein>
<evidence type="ECO:0000313" key="3">
    <source>
        <dbReference type="Proteomes" id="UP000588017"/>
    </source>
</evidence>
<dbReference type="GO" id="GO:0010288">
    <property type="term" value="P:response to lead ion"/>
    <property type="evidence" value="ECO:0007669"/>
    <property type="project" value="TreeGrafter"/>
</dbReference>
<proteinExistence type="predicted"/>
<keyword evidence="3" id="KW-1185">Reference proteome</keyword>
<dbReference type="Pfam" id="PF12840">
    <property type="entry name" value="HTH_20"/>
    <property type="match status" value="1"/>
</dbReference>
<dbReference type="GO" id="GO:0003677">
    <property type="term" value="F:DNA binding"/>
    <property type="evidence" value="ECO:0007669"/>
    <property type="project" value="UniProtKB-KW"/>
</dbReference>
<accession>A0A841K9Y7</accession>
<reference evidence="2 3" key="1">
    <citation type="submission" date="2020-08" db="EMBL/GenBank/DDBJ databases">
        <title>Genomic Encyclopedia of Type Strains, Phase IV (KMG-IV): sequencing the most valuable type-strain genomes for metagenomic binning, comparative biology and taxonomic classification.</title>
        <authorList>
            <person name="Goeker M."/>
        </authorList>
    </citation>
    <scope>NUCLEOTIDE SEQUENCE [LARGE SCALE GENOMIC DNA]</scope>
    <source>
        <strain evidence="2 3">DSM 101465</strain>
    </source>
</reference>
<gene>
    <name evidence="2" type="ORF">HNQ73_002898</name>
</gene>
<dbReference type="NCBIfam" id="NF033788">
    <property type="entry name" value="HTH_metalloreg"/>
    <property type="match status" value="1"/>
</dbReference>
<dbReference type="GO" id="GO:0003700">
    <property type="term" value="F:DNA-binding transcription factor activity"/>
    <property type="evidence" value="ECO:0007669"/>
    <property type="project" value="InterPro"/>
</dbReference>
<organism evidence="2 3">
    <name type="scientific">Chelatococcus composti</name>
    <dbReference type="NCBI Taxonomy" id="1743235"/>
    <lineage>
        <taxon>Bacteria</taxon>
        <taxon>Pseudomonadati</taxon>
        <taxon>Pseudomonadota</taxon>
        <taxon>Alphaproteobacteria</taxon>
        <taxon>Hyphomicrobiales</taxon>
        <taxon>Chelatococcaceae</taxon>
        <taxon>Chelatococcus</taxon>
    </lineage>
</organism>